<proteinExistence type="predicted"/>
<organism evidence="1 2">
    <name type="scientific">Adhaeribacter radiodurans</name>
    <dbReference type="NCBI Taxonomy" id="2745197"/>
    <lineage>
        <taxon>Bacteria</taxon>
        <taxon>Pseudomonadati</taxon>
        <taxon>Bacteroidota</taxon>
        <taxon>Cytophagia</taxon>
        <taxon>Cytophagales</taxon>
        <taxon>Hymenobacteraceae</taxon>
        <taxon>Adhaeribacter</taxon>
    </lineage>
</organism>
<reference evidence="1 2" key="1">
    <citation type="submission" date="2020-06" db="EMBL/GenBank/DDBJ databases">
        <authorList>
            <person name="Hwang Y.J."/>
        </authorList>
    </citation>
    <scope>NUCLEOTIDE SEQUENCE [LARGE SCALE GENOMIC DNA]</scope>
    <source>
        <strain evidence="1 2">KUDC8001</strain>
    </source>
</reference>
<sequence>MAGGPSLAIALSYLALTIKGKRFSKYASSRKCYFAEHLGIRTRVSLPTDVKGLEFRQ</sequence>
<evidence type="ECO:0000313" key="2">
    <source>
        <dbReference type="Proteomes" id="UP000514509"/>
    </source>
</evidence>
<dbReference type="AlphaFoldDB" id="A0A7L7L862"/>
<dbReference type="EMBL" id="CP055153">
    <property type="protein sequence ID" value="QMU28987.1"/>
    <property type="molecule type" value="Genomic_DNA"/>
</dbReference>
<name>A0A7L7L862_9BACT</name>
<keyword evidence="2" id="KW-1185">Reference proteome</keyword>
<dbReference type="Proteomes" id="UP000514509">
    <property type="component" value="Chromosome"/>
</dbReference>
<evidence type="ECO:0000313" key="1">
    <source>
        <dbReference type="EMBL" id="QMU28987.1"/>
    </source>
</evidence>
<gene>
    <name evidence="1" type="ORF">HUW48_13470</name>
</gene>
<protein>
    <submittedName>
        <fullName evidence="1">Uncharacterized protein</fullName>
    </submittedName>
</protein>
<dbReference type="KEGG" id="add:HUW48_13470"/>
<dbReference type="RefSeq" id="WP_182416167.1">
    <property type="nucleotide sequence ID" value="NZ_CP055153.1"/>
</dbReference>
<accession>A0A7L7L862</accession>
<reference evidence="1 2" key="2">
    <citation type="submission" date="2020-08" db="EMBL/GenBank/DDBJ databases">
        <title>Adhaeribacter dokdonensis sp. nov., isolated from the rhizosphere of Elymus tsukushiensis, a plant native to the Dokdo Islands, Republic of Korea.</title>
        <authorList>
            <person name="Ghim S.Y."/>
        </authorList>
    </citation>
    <scope>NUCLEOTIDE SEQUENCE [LARGE SCALE GENOMIC DNA]</scope>
    <source>
        <strain evidence="1 2">KUDC8001</strain>
    </source>
</reference>